<evidence type="ECO:0000256" key="1">
    <source>
        <dbReference type="SAM" id="Coils"/>
    </source>
</evidence>
<dbReference type="OrthoDB" id="471184at2"/>
<dbReference type="RefSeq" id="WP_124976766.1">
    <property type="nucleotide sequence ID" value="NZ_BDQK01000013.1"/>
</dbReference>
<protein>
    <recommendedName>
        <fullName evidence="5">Shikimate dehydrogenase</fullName>
    </recommendedName>
</protein>
<comment type="caution">
    <text evidence="3">The sequence shown here is derived from an EMBL/GenBank/DDBJ whole genome shotgun (WGS) entry which is preliminary data.</text>
</comment>
<keyword evidence="4" id="KW-1185">Reference proteome</keyword>
<feature type="coiled-coil region" evidence="1">
    <location>
        <begin position="16"/>
        <end position="60"/>
    </location>
</feature>
<keyword evidence="1" id="KW-0175">Coiled coil</keyword>
<accession>A0A401IIE0</accession>
<feature type="transmembrane region" description="Helical" evidence="2">
    <location>
        <begin position="77"/>
        <end position="97"/>
    </location>
</feature>
<keyword evidence="2" id="KW-1133">Transmembrane helix</keyword>
<proteinExistence type="predicted"/>
<keyword evidence="2" id="KW-0812">Transmembrane</keyword>
<dbReference type="AlphaFoldDB" id="A0A401IIE0"/>
<reference evidence="4" key="1">
    <citation type="submission" date="2017-05" db="EMBL/GenBank/DDBJ databases">
        <title>Physiological properties and genetic analysis related to exopolysaccharide production of fresh-water unicellular cyanobacterium Aphanothece sacrum, Suizenji Nori, that has been cultured as a food source in Japan.</title>
        <authorList>
            <person name="Kanesaki Y."/>
            <person name="Yoshikawa S."/>
            <person name="Ohki K."/>
        </authorList>
    </citation>
    <scope>NUCLEOTIDE SEQUENCE [LARGE SCALE GENOMIC DNA]</scope>
    <source>
        <strain evidence="4">FPU1</strain>
    </source>
</reference>
<organism evidence="3 4">
    <name type="scientific">Aphanothece sacrum FPU1</name>
    <dbReference type="NCBI Taxonomy" id="1920663"/>
    <lineage>
        <taxon>Bacteria</taxon>
        <taxon>Bacillati</taxon>
        <taxon>Cyanobacteriota</taxon>
        <taxon>Cyanophyceae</taxon>
        <taxon>Oscillatoriophycideae</taxon>
        <taxon>Chroococcales</taxon>
        <taxon>Aphanothecaceae</taxon>
        <taxon>Aphanothece</taxon>
    </lineage>
</organism>
<evidence type="ECO:0000313" key="3">
    <source>
        <dbReference type="EMBL" id="GBF81024.1"/>
    </source>
</evidence>
<keyword evidence="2" id="KW-0472">Membrane</keyword>
<dbReference type="EMBL" id="BDQK01000013">
    <property type="protein sequence ID" value="GBF81024.1"/>
    <property type="molecule type" value="Genomic_DNA"/>
</dbReference>
<name>A0A401IIE0_APHSA</name>
<evidence type="ECO:0008006" key="5">
    <source>
        <dbReference type="Google" id="ProtNLM"/>
    </source>
</evidence>
<evidence type="ECO:0000313" key="4">
    <source>
        <dbReference type="Proteomes" id="UP000287247"/>
    </source>
</evidence>
<gene>
    <name evidence="3" type="ORF">AsFPU1_2433</name>
</gene>
<sequence>MSQTPITVTYPLEEVLKELKQDIKDINTKLDKLNTIEVEIAKLSEKVIGMDKRLEKVEGEQATMVKAISDLQGFRSLIVPIVVAVSTALLTLVFRLVPNLP</sequence>
<evidence type="ECO:0000256" key="2">
    <source>
        <dbReference type="SAM" id="Phobius"/>
    </source>
</evidence>
<dbReference type="Proteomes" id="UP000287247">
    <property type="component" value="Unassembled WGS sequence"/>
</dbReference>